<dbReference type="EMBL" id="CP032869">
    <property type="protein sequence ID" value="AYL94524.1"/>
    <property type="molecule type" value="Genomic_DNA"/>
</dbReference>
<protein>
    <submittedName>
        <fullName evidence="2">LysM peptidoglycan-binding domain-containing protein</fullName>
    </submittedName>
</protein>
<feature type="domain" description="Contractile injection system tube protein N-terminal" evidence="1">
    <location>
        <begin position="5"/>
        <end position="159"/>
    </location>
</feature>
<dbReference type="Pfam" id="PF19266">
    <property type="entry name" value="CIS_tube"/>
    <property type="match status" value="1"/>
</dbReference>
<dbReference type="KEGG" id="muh:HYN43_004060"/>
<proteinExistence type="predicted"/>
<evidence type="ECO:0000259" key="1">
    <source>
        <dbReference type="Pfam" id="PF19266"/>
    </source>
</evidence>
<evidence type="ECO:0000313" key="3">
    <source>
        <dbReference type="Proteomes" id="UP000270046"/>
    </source>
</evidence>
<dbReference type="OrthoDB" id="9815939at2"/>
<sequence>MPDNVTKMKIVAWSDPQNKKEEGSMFVQVNPESYSQKIEIKYSDKQAQGTSGKLPKFSKIEPQKMDFELMFDRTGVINGATAGELGVDEDIENLQKLIIEYQGDKHRPRFVSIYWGTLQFDGALESMDISYKLFDSQGRPLRAIVKTSFIGSVEDKKRVAKENAQSPDLMKVRVINEGDTLPLLCYEMYGDSKYYIEVARVNGLNDFRYLTTGSKIKFPPLNQ</sequence>
<keyword evidence="3" id="KW-1185">Reference proteome</keyword>
<accession>A0A494VJQ4</accession>
<organism evidence="2 3">
    <name type="scientific">Mucilaginibacter celer</name>
    <dbReference type="NCBI Taxonomy" id="2305508"/>
    <lineage>
        <taxon>Bacteria</taxon>
        <taxon>Pseudomonadati</taxon>
        <taxon>Bacteroidota</taxon>
        <taxon>Sphingobacteriia</taxon>
        <taxon>Sphingobacteriales</taxon>
        <taxon>Sphingobacteriaceae</taxon>
        <taxon>Mucilaginibacter</taxon>
    </lineage>
</organism>
<dbReference type="AlphaFoldDB" id="A0A494VJQ4"/>
<evidence type="ECO:0000313" key="2">
    <source>
        <dbReference type="EMBL" id="AYL94524.1"/>
    </source>
</evidence>
<name>A0A494VJQ4_9SPHI</name>
<dbReference type="InterPro" id="IPR045361">
    <property type="entry name" value="CIS_tube_prot_N"/>
</dbReference>
<dbReference type="RefSeq" id="WP_119408242.1">
    <property type="nucleotide sequence ID" value="NZ_CP032869.1"/>
</dbReference>
<reference evidence="2 3" key="1">
    <citation type="submission" date="2018-10" db="EMBL/GenBank/DDBJ databases">
        <title>Genome sequencing of Mucilaginibacter sp. HYN0043.</title>
        <authorList>
            <person name="Kim M."/>
            <person name="Yi H."/>
        </authorList>
    </citation>
    <scope>NUCLEOTIDE SEQUENCE [LARGE SCALE GENOMIC DNA]</scope>
    <source>
        <strain evidence="2 3">HYN0043</strain>
    </source>
</reference>
<gene>
    <name evidence="2" type="ORF">HYN43_004060</name>
</gene>
<dbReference type="Proteomes" id="UP000270046">
    <property type="component" value="Chromosome"/>
</dbReference>